<dbReference type="PANTHER" id="PTHR43615">
    <property type="entry name" value="PHOSPHOENOLPYRUVATE SYNTHASE-RELATED"/>
    <property type="match status" value="1"/>
</dbReference>
<dbReference type="Gene3D" id="3.30.470.20">
    <property type="entry name" value="ATP-grasp fold, B domain"/>
    <property type="match status" value="1"/>
</dbReference>
<feature type="domain" description="Pyruvate phosphate dikinase AMP/ATP-binding" evidence="2">
    <location>
        <begin position="73"/>
        <end position="180"/>
    </location>
</feature>
<organism evidence="3 4">
    <name type="scientific">Planomonospora sphaerica</name>
    <dbReference type="NCBI Taxonomy" id="161355"/>
    <lineage>
        <taxon>Bacteria</taxon>
        <taxon>Bacillati</taxon>
        <taxon>Actinomycetota</taxon>
        <taxon>Actinomycetes</taxon>
        <taxon>Streptosporangiales</taxon>
        <taxon>Streptosporangiaceae</taxon>
        <taxon>Planomonospora</taxon>
    </lineage>
</organism>
<reference evidence="3 4" key="1">
    <citation type="journal article" date="2016" name="Genome Announc.">
        <title>Draft Genome Sequence of Planomonospora sphaerica JCM9374, a Rare Actinomycete.</title>
        <authorList>
            <person name="Dohra H."/>
            <person name="Suzuki T."/>
            <person name="Inoue Y."/>
            <person name="Kodani S."/>
        </authorList>
    </citation>
    <scope>NUCLEOTIDE SEQUENCE [LARGE SCALE GENOMIC DNA]</scope>
    <source>
        <strain evidence="3 4">JCM 9374</strain>
    </source>
</reference>
<dbReference type="Proteomes" id="UP000077701">
    <property type="component" value="Unassembled WGS sequence"/>
</dbReference>
<dbReference type="Pfam" id="PF01326">
    <property type="entry name" value="PPDK_N"/>
    <property type="match status" value="1"/>
</dbReference>
<dbReference type="RefSeq" id="WP_068899786.1">
    <property type="nucleotide sequence ID" value="NZ_BDCX01000011.1"/>
</dbReference>
<dbReference type="EMBL" id="BDCX01000011">
    <property type="protein sequence ID" value="GAT68871.1"/>
    <property type="molecule type" value="Genomic_DNA"/>
</dbReference>
<dbReference type="InterPro" id="IPR002192">
    <property type="entry name" value="PPDK_AMP/ATP-bd"/>
</dbReference>
<proteinExistence type="predicted"/>
<name>A0A171DJ40_9ACTN</name>
<sequence>MTTPPAACPLIALADADDPASCGGKAAALARLHHAGLLVPDGVVVPTSTSTGDLPGVLAAILSWAAGRAPYGLIARSSAPHEDGTLASFAGLYTSVFTPAEPAPLLAALHRVRTSAAGAAAAYARARGVACSQAMAVLVQPALRPYASGVLAIERDDAPARWRVEAVHGLAEPLVSGRQTGEIHTGPPPAPPRPCGQSVIALPGTTAELRLPPGEWTTLHDADGALHRAKVHLSGDGLVHLHRPAAWADRPVLTAEQVHALITVGARAAATLGWDRIDVEWALTRGALHLVQARPLTAPLPPASGRAPGTGAGWEGIAAVPGTGTGPALHLEPAAAHALDPQAVTGAVLICQALGPQTVHLLHHRPSAIVAATGGPLSHTAILAREFGIPCVTAVTDALATIGPGTRLRVDGTAGTVTTVTTVTPAASGTTPAADGTDLRDSAVLVTSPPATPPGDGRAATLLLCEPTAADVARLPAWFTEPAAAPGAAPAGLLRLGSDTPLPGLPEGYRDIPLPGMGRLVWPRDAPLPARVVVLGPDGTVLLGRATDPHPGEAPR</sequence>
<dbReference type="STRING" id="161355.PS9374_04536"/>
<accession>A0A171DJ40</accession>
<dbReference type="InterPro" id="IPR008279">
    <property type="entry name" value="PEP-util_enz_mobile_dom"/>
</dbReference>
<keyword evidence="3" id="KW-0808">Transferase</keyword>
<dbReference type="GO" id="GO:0005524">
    <property type="term" value="F:ATP binding"/>
    <property type="evidence" value="ECO:0007669"/>
    <property type="project" value="InterPro"/>
</dbReference>
<comment type="caution">
    <text evidence="3">The sequence shown here is derived from an EMBL/GenBank/DDBJ whole genome shotgun (WGS) entry which is preliminary data.</text>
</comment>
<keyword evidence="3" id="KW-0670">Pyruvate</keyword>
<dbReference type="Pfam" id="PF00391">
    <property type="entry name" value="PEP-utilizers"/>
    <property type="match status" value="1"/>
</dbReference>
<evidence type="ECO:0000259" key="1">
    <source>
        <dbReference type="Pfam" id="PF00391"/>
    </source>
</evidence>
<feature type="domain" description="PEP-utilising enzyme mobile" evidence="1">
    <location>
        <begin position="346"/>
        <end position="415"/>
    </location>
</feature>
<evidence type="ECO:0000259" key="2">
    <source>
        <dbReference type="Pfam" id="PF01326"/>
    </source>
</evidence>
<dbReference type="Gene3D" id="3.30.1490.20">
    <property type="entry name" value="ATP-grasp fold, A domain"/>
    <property type="match status" value="2"/>
</dbReference>
<dbReference type="InterPro" id="IPR013815">
    <property type="entry name" value="ATP_grasp_subdomain_1"/>
</dbReference>
<dbReference type="SUPFAM" id="SSF52009">
    <property type="entry name" value="Phosphohistidine domain"/>
    <property type="match status" value="1"/>
</dbReference>
<dbReference type="OrthoDB" id="9765468at2"/>
<dbReference type="SUPFAM" id="SSF56059">
    <property type="entry name" value="Glutathione synthetase ATP-binding domain-like"/>
    <property type="match status" value="1"/>
</dbReference>
<gene>
    <name evidence="3" type="ORF">PS9374_04536</name>
</gene>
<keyword evidence="4" id="KW-1185">Reference proteome</keyword>
<dbReference type="InterPro" id="IPR036637">
    <property type="entry name" value="Phosphohistidine_dom_sf"/>
</dbReference>
<evidence type="ECO:0000313" key="3">
    <source>
        <dbReference type="EMBL" id="GAT68871.1"/>
    </source>
</evidence>
<reference evidence="4" key="2">
    <citation type="submission" date="2016-04" db="EMBL/GenBank/DDBJ databases">
        <title>Planomonospora sphaerica JCM9374 whole genome shotgun sequence.</title>
        <authorList>
            <person name="Suzuki T."/>
            <person name="Dohra H."/>
            <person name="Kodani S."/>
        </authorList>
    </citation>
    <scope>NUCLEOTIDE SEQUENCE [LARGE SCALE GENOMIC DNA]</scope>
    <source>
        <strain evidence="4">JCM 9374</strain>
    </source>
</reference>
<dbReference type="GO" id="GO:0016301">
    <property type="term" value="F:kinase activity"/>
    <property type="evidence" value="ECO:0007669"/>
    <property type="project" value="UniProtKB-KW"/>
</dbReference>
<keyword evidence="3" id="KW-0418">Kinase</keyword>
<dbReference type="Gene3D" id="3.50.30.10">
    <property type="entry name" value="Phosphohistidine domain"/>
    <property type="match status" value="1"/>
</dbReference>
<dbReference type="PANTHER" id="PTHR43615:SF1">
    <property type="entry name" value="PPDK_N DOMAIN-CONTAINING PROTEIN"/>
    <property type="match status" value="1"/>
</dbReference>
<dbReference type="AlphaFoldDB" id="A0A171DJ40"/>
<dbReference type="InterPro" id="IPR051549">
    <property type="entry name" value="PEP_Utilizing_Enz"/>
</dbReference>
<evidence type="ECO:0000313" key="4">
    <source>
        <dbReference type="Proteomes" id="UP000077701"/>
    </source>
</evidence>
<protein>
    <submittedName>
        <fullName evidence="3">Pyruvate, water dikinase</fullName>
    </submittedName>
</protein>